<dbReference type="SMART" id="SM00091">
    <property type="entry name" value="PAS"/>
    <property type="match status" value="3"/>
</dbReference>
<dbReference type="InterPro" id="IPR035919">
    <property type="entry name" value="EAL_sf"/>
</dbReference>
<dbReference type="HOGENOM" id="CLU_000445_70_34_7"/>
<dbReference type="CDD" id="cd01948">
    <property type="entry name" value="EAL"/>
    <property type="match status" value="1"/>
</dbReference>
<dbReference type="SUPFAM" id="SSF55785">
    <property type="entry name" value="PYP-like sensor domain (PAS domain)"/>
    <property type="match status" value="3"/>
</dbReference>
<dbReference type="PROSITE" id="PS50113">
    <property type="entry name" value="PAC"/>
    <property type="match status" value="2"/>
</dbReference>
<dbReference type="OrthoDB" id="9777298at2"/>
<reference evidence="5 6" key="1">
    <citation type="journal article" date="2011" name="Stand. Genomic Sci.">
        <title>Complete genome sequence of the thermophilic sulfur-reducer Hippea maritima type strain (MH(2)).</title>
        <authorList>
            <person name="Huntemann M."/>
            <person name="Lu M."/>
            <person name="Nolan M."/>
            <person name="Lapidus A."/>
            <person name="Lucas S."/>
            <person name="Hammon N."/>
            <person name="Deshpande S."/>
            <person name="Cheng J.F."/>
            <person name="Tapia R."/>
            <person name="Han C."/>
            <person name="Goodwin L."/>
            <person name="Pitluck S."/>
            <person name="Liolios K."/>
            <person name="Pagani I."/>
            <person name="Ivanova N."/>
            <person name="Ovchinikova G."/>
            <person name="Pati A."/>
            <person name="Chen A."/>
            <person name="Palaniappan K."/>
            <person name="Land M."/>
            <person name="Hauser L."/>
            <person name="Jeffries C.D."/>
            <person name="Detter J.C."/>
            <person name="Brambilla E.M."/>
            <person name="Rohde M."/>
            <person name="Spring S."/>
            <person name="Goker M."/>
            <person name="Woyke T."/>
            <person name="Bristow J."/>
            <person name="Eisen J.A."/>
            <person name="Markowitz V."/>
            <person name="Hugenholtz P."/>
            <person name="Kyrpides N.C."/>
            <person name="Klenk H.P."/>
            <person name="Mavromatis K."/>
        </authorList>
    </citation>
    <scope>NUCLEOTIDE SEQUENCE [LARGE SCALE GENOMIC DNA]</scope>
    <source>
        <strain evidence="6">ATCC 700847 / DSM 10411 / MH2</strain>
    </source>
</reference>
<dbReference type="AlphaFoldDB" id="F2LV91"/>
<dbReference type="PROSITE" id="PS50887">
    <property type="entry name" value="GGDEF"/>
    <property type="match status" value="1"/>
</dbReference>
<feature type="domain" description="PAS" evidence="1">
    <location>
        <begin position="298"/>
        <end position="344"/>
    </location>
</feature>
<dbReference type="eggNOG" id="COG2200">
    <property type="taxonomic scope" value="Bacteria"/>
</dbReference>
<feature type="domain" description="EAL" evidence="3">
    <location>
        <begin position="898"/>
        <end position="1144"/>
    </location>
</feature>
<dbReference type="NCBIfam" id="TIGR00254">
    <property type="entry name" value="GGDEF"/>
    <property type="match status" value="1"/>
</dbReference>
<evidence type="ECO:0000259" key="1">
    <source>
        <dbReference type="PROSITE" id="PS50112"/>
    </source>
</evidence>
<gene>
    <name evidence="5" type="ordered locus">Hipma_0705</name>
</gene>
<dbReference type="eggNOG" id="COG3829">
    <property type="taxonomic scope" value="Bacteria"/>
</dbReference>
<dbReference type="eggNOG" id="COG2199">
    <property type="taxonomic scope" value="Bacteria"/>
</dbReference>
<dbReference type="PANTHER" id="PTHR44757:SF2">
    <property type="entry name" value="BIOFILM ARCHITECTURE MAINTENANCE PROTEIN MBAA"/>
    <property type="match status" value="1"/>
</dbReference>
<dbReference type="InParanoid" id="F2LV91"/>
<dbReference type="InterPro" id="IPR000160">
    <property type="entry name" value="GGDEF_dom"/>
</dbReference>
<dbReference type="SUPFAM" id="SSF55781">
    <property type="entry name" value="GAF domain-like"/>
    <property type="match status" value="2"/>
</dbReference>
<dbReference type="Gene3D" id="3.30.450.20">
    <property type="entry name" value="PAS domain"/>
    <property type="match status" value="3"/>
</dbReference>
<dbReference type="Proteomes" id="UP000008139">
    <property type="component" value="Chromosome"/>
</dbReference>
<dbReference type="Gene3D" id="3.30.70.270">
    <property type="match status" value="1"/>
</dbReference>
<dbReference type="Pfam" id="PF13426">
    <property type="entry name" value="PAS_9"/>
    <property type="match status" value="3"/>
</dbReference>
<dbReference type="PROSITE" id="PS50883">
    <property type="entry name" value="EAL"/>
    <property type="match status" value="1"/>
</dbReference>
<dbReference type="Gene3D" id="3.30.450.40">
    <property type="match status" value="2"/>
</dbReference>
<name>F2LV91_HIPMA</name>
<dbReference type="Pfam" id="PF00990">
    <property type="entry name" value="GGDEF"/>
    <property type="match status" value="1"/>
</dbReference>
<dbReference type="InterPro" id="IPR052155">
    <property type="entry name" value="Biofilm_reg_signaling"/>
</dbReference>
<dbReference type="SMART" id="SM00086">
    <property type="entry name" value="PAC"/>
    <property type="match status" value="2"/>
</dbReference>
<dbReference type="EMBL" id="CP002606">
    <property type="protein sequence ID" value="AEA33675.1"/>
    <property type="molecule type" value="Genomic_DNA"/>
</dbReference>
<dbReference type="SMART" id="SM00267">
    <property type="entry name" value="GGDEF"/>
    <property type="match status" value="1"/>
</dbReference>
<feature type="domain" description="PAS" evidence="1">
    <location>
        <begin position="9"/>
        <end position="80"/>
    </location>
</feature>
<organism evidence="5 6">
    <name type="scientific">Hippea maritima (strain ATCC 700847 / DSM 10411 / MH2)</name>
    <dbReference type="NCBI Taxonomy" id="760142"/>
    <lineage>
        <taxon>Bacteria</taxon>
        <taxon>Pseudomonadati</taxon>
        <taxon>Campylobacterota</taxon>
        <taxon>Desulfurellia</taxon>
        <taxon>Desulfurellales</taxon>
        <taxon>Hippeaceae</taxon>
        <taxon>Hippea</taxon>
    </lineage>
</organism>
<dbReference type="InterPro" id="IPR001633">
    <property type="entry name" value="EAL_dom"/>
</dbReference>
<dbReference type="SUPFAM" id="SSF55073">
    <property type="entry name" value="Nucleotide cyclase"/>
    <property type="match status" value="1"/>
</dbReference>
<evidence type="ECO:0000313" key="5">
    <source>
        <dbReference type="EMBL" id="AEA33675.1"/>
    </source>
</evidence>
<dbReference type="CDD" id="cd00130">
    <property type="entry name" value="PAS"/>
    <property type="match status" value="3"/>
</dbReference>
<dbReference type="NCBIfam" id="TIGR00229">
    <property type="entry name" value="sensory_box"/>
    <property type="match status" value="3"/>
</dbReference>
<dbReference type="CDD" id="cd01949">
    <property type="entry name" value="GGDEF"/>
    <property type="match status" value="1"/>
</dbReference>
<dbReference type="RefSeq" id="WP_013681716.1">
    <property type="nucleotide sequence ID" value="NC_015318.1"/>
</dbReference>
<dbReference type="InterPro" id="IPR029016">
    <property type="entry name" value="GAF-like_dom_sf"/>
</dbReference>
<protein>
    <submittedName>
        <fullName evidence="5">Diguanylate cyclase/phosphodiesterase with PAS/PAC sensor(S)</fullName>
    </submittedName>
</protein>
<dbReference type="InterPro" id="IPR043128">
    <property type="entry name" value="Rev_trsase/Diguanyl_cyclase"/>
</dbReference>
<dbReference type="InterPro" id="IPR000014">
    <property type="entry name" value="PAS"/>
</dbReference>
<dbReference type="PANTHER" id="PTHR44757">
    <property type="entry name" value="DIGUANYLATE CYCLASE DGCP"/>
    <property type="match status" value="1"/>
</dbReference>
<dbReference type="InterPro" id="IPR001610">
    <property type="entry name" value="PAC"/>
</dbReference>
<evidence type="ECO:0000313" key="6">
    <source>
        <dbReference type="Proteomes" id="UP000008139"/>
    </source>
</evidence>
<feature type="domain" description="PAS" evidence="1">
    <location>
        <begin position="616"/>
        <end position="646"/>
    </location>
</feature>
<reference evidence="6" key="2">
    <citation type="submission" date="2011-03" db="EMBL/GenBank/DDBJ databases">
        <title>The complete genome of Hippea maritima DSM 10411.</title>
        <authorList>
            <consortium name="US DOE Joint Genome Institute (JGI-PGF)"/>
            <person name="Lucas S."/>
            <person name="Copeland A."/>
            <person name="Lapidus A."/>
            <person name="Bruce D."/>
            <person name="Goodwin L."/>
            <person name="Pitluck S."/>
            <person name="Peters L."/>
            <person name="Kyrpides N."/>
            <person name="Mavromatis K."/>
            <person name="Pagani I."/>
            <person name="Ivanova N."/>
            <person name="Mikhailova N."/>
            <person name="Lu M."/>
            <person name="Detter J.C."/>
            <person name="Tapia R."/>
            <person name="Han C."/>
            <person name="Land M."/>
            <person name="Hauser L."/>
            <person name="Markowitz V."/>
            <person name="Cheng J.-F."/>
            <person name="Hugenholtz P."/>
            <person name="Woyke T."/>
            <person name="Wu D."/>
            <person name="Spring S."/>
            <person name="Schroeder M."/>
            <person name="Brambilla E."/>
            <person name="Klenk H.-P."/>
            <person name="Eisen J.A."/>
        </authorList>
    </citation>
    <scope>NUCLEOTIDE SEQUENCE [LARGE SCALE GENOMIC DNA]</scope>
    <source>
        <strain evidence="6">ATCC 700847 / DSM 10411 / MH2</strain>
    </source>
</reference>
<feature type="domain" description="PAC" evidence="2">
    <location>
        <begin position="673"/>
        <end position="725"/>
    </location>
</feature>
<dbReference type="SMART" id="SM00052">
    <property type="entry name" value="EAL"/>
    <property type="match status" value="1"/>
</dbReference>
<dbReference type="InterPro" id="IPR035965">
    <property type="entry name" value="PAS-like_dom_sf"/>
</dbReference>
<keyword evidence="6" id="KW-1185">Reference proteome</keyword>
<feature type="domain" description="PAC" evidence="2">
    <location>
        <begin position="372"/>
        <end position="423"/>
    </location>
</feature>
<accession>F2LV91</accession>
<dbReference type="Gene3D" id="3.20.20.450">
    <property type="entry name" value="EAL domain"/>
    <property type="match status" value="1"/>
</dbReference>
<dbReference type="FunCoup" id="F2LV91">
    <property type="interactions" value="218"/>
</dbReference>
<evidence type="ECO:0000259" key="2">
    <source>
        <dbReference type="PROSITE" id="PS50113"/>
    </source>
</evidence>
<evidence type="ECO:0000259" key="4">
    <source>
        <dbReference type="PROSITE" id="PS50887"/>
    </source>
</evidence>
<sequence>MNVTGKTTEEEIISQVLNAITNVGIILYQNEGRIVFTNNTIKKITGFEFQDLKNAHICNLIEEPYRDICFRNVNKRLNGEKFTASYKNVKLITKNGQLKTVNIYTNTILLDFKPIGIVIIIDSTEEENLRQIYTALKDINQLIIKEPEESKLFEKACSILTNIGYKAAVVAKIEDNKTIKIKYHPGKAKEFFKNVVASVDGESPSGKGTAALAFRNGEIIINPDTQTNPIMEFWRKDLLKYGFLSNCAIPLKKHNKIQYILLIFSNKKNAFKKENLELLKELKGNLEFALTKIEKDFYINLIERVLDRIDEGVIITDNDCKIEFINKAAERITGFELKELLTKTPSFVTDGINECTQKNQKIKENVVKAGKFNTETTIIRKDKTSIPVELTVVPIRKDKKLIKFVSFIKDISLRKLQEEKIAQLNNLYKTLYRINEIIISAKEETEILSQLCGVLVENLNASVSFSMVISESKIHLTHIAFKNAEFEKFISELKTTINNIELKKMKSIEPPFLRAIEKNHIKISKDIDKDKKISKIFKKIAKLYNIRSCFAIPISIDSKVVGCLVATFNKRLNVDKQVYNLLSQMKQDISAALSRIRQQKWNKIISIALNSGFSYVVILDRYFRIIYMNEEALKVHGYTREKITGKRHSIFSSKTHDKEFLLRLAKTLRKGQIFSDIFTYRTKDGRLIEGYTTIIPYKENNRIQYYIAVGKDITKEKELQEKLIFLSKYDNLTKLPKKEEFIKQANNILKQNKENTICCMAIIDINNCSYINQIYGYKTGDLIIQKTATRLTQLLKNNDITGRLEGDKFTLLIENLPSEEDAVVRLNNALNEIVKPIKLEKSTIIPTFYIGASFYPLDGKNAEELLIKAEAALMSAKRSGENEIDFFREKIQQKAVKIVKLRNKLQEAIKNKEFTLFYQPYYDVKTQQIAGAESLLRWIHDGKVIPPLEFIDVLENSNLIMDVEEQIIQEAIKTIASLKREIPISINISPKSFKRDYIVPFIKETLNEYNIRGELLTIEIVERVFLENTEYTKTIMERLRNFGIKIAVDDFGTGYSSLTYIKELPIDIIKIDMSFIRNMVSSEKDLKLVKLIIDIARQFDLKTIAEGVETQEQFNILREMGCNYIQGYLFSKPLNKETFQKLLK</sequence>
<evidence type="ECO:0000259" key="3">
    <source>
        <dbReference type="PROSITE" id="PS50883"/>
    </source>
</evidence>
<dbReference type="InterPro" id="IPR003018">
    <property type="entry name" value="GAF"/>
</dbReference>
<dbReference type="Pfam" id="PF13185">
    <property type="entry name" value="GAF_2"/>
    <property type="match status" value="1"/>
</dbReference>
<feature type="domain" description="GGDEF" evidence="4">
    <location>
        <begin position="756"/>
        <end position="889"/>
    </location>
</feature>
<dbReference type="InterPro" id="IPR029787">
    <property type="entry name" value="Nucleotide_cyclase"/>
</dbReference>
<dbReference type="Pfam" id="PF00563">
    <property type="entry name" value="EAL"/>
    <property type="match status" value="1"/>
</dbReference>
<dbReference type="PROSITE" id="PS50112">
    <property type="entry name" value="PAS"/>
    <property type="match status" value="3"/>
</dbReference>
<proteinExistence type="predicted"/>
<dbReference type="KEGG" id="hmr:Hipma_0705"/>
<dbReference type="SUPFAM" id="SSF141868">
    <property type="entry name" value="EAL domain-like"/>
    <property type="match status" value="1"/>
</dbReference>
<dbReference type="STRING" id="760142.Hipma_0705"/>
<dbReference type="InterPro" id="IPR000700">
    <property type="entry name" value="PAS-assoc_C"/>
</dbReference>
<dbReference type="eggNOG" id="COG2203">
    <property type="taxonomic scope" value="Bacteria"/>
</dbReference>